<comment type="subcellular location">
    <subcellularLocation>
        <location evidence="1">Endoplasmic reticulum membrane</location>
        <topology evidence="1">Single-pass type I membrane protein</topology>
    </subcellularLocation>
</comment>
<gene>
    <name evidence="11" type="ORF">CANARDRAFT_174881</name>
</gene>
<reference evidence="12" key="1">
    <citation type="submission" date="2016-04" db="EMBL/GenBank/DDBJ databases">
        <title>Comparative genomics of biotechnologically important yeasts.</title>
        <authorList>
            <consortium name="DOE Joint Genome Institute"/>
            <person name="Riley R."/>
            <person name="Haridas S."/>
            <person name="Wolfe K.H."/>
            <person name="Lopes M.R."/>
            <person name="Hittinger C.T."/>
            <person name="Goker M."/>
            <person name="Salamov A."/>
            <person name="Wisecaver J."/>
            <person name="Long T.M."/>
            <person name="Aerts A.L."/>
            <person name="Barry K."/>
            <person name="Choi C."/>
            <person name="Clum A."/>
            <person name="Coughlan A.Y."/>
            <person name="Deshpande S."/>
            <person name="Douglass A.P."/>
            <person name="Hanson S.J."/>
            <person name="Klenk H.-P."/>
            <person name="Labutti K."/>
            <person name="Lapidus A."/>
            <person name="Lindquist E."/>
            <person name="Lipzen A."/>
            <person name="Meier-Kolthoff J.P."/>
            <person name="Ohm R.A."/>
            <person name="Otillar R.P."/>
            <person name="Pangilinan J."/>
            <person name="Peng Y."/>
            <person name="Rokas A."/>
            <person name="Rosa C.A."/>
            <person name="Scheuner C."/>
            <person name="Sibirny A.A."/>
            <person name="Slot J.C."/>
            <person name="Stielow J.B."/>
            <person name="Sun H."/>
            <person name="Kurtzman C.P."/>
            <person name="Blackwell M."/>
            <person name="Grigoriev I.V."/>
            <person name="Jeffries T.W."/>
        </authorList>
    </citation>
    <scope>NUCLEOTIDE SEQUENCE [LARGE SCALE GENOMIC DNA]</scope>
    <source>
        <strain evidence="12">NRRL YB-2248</strain>
    </source>
</reference>
<dbReference type="AlphaFoldDB" id="A0A1E4T540"/>
<evidence type="ECO:0000313" key="11">
    <source>
        <dbReference type="EMBL" id="ODV86842.1"/>
    </source>
</evidence>
<organism evidence="11 12">
    <name type="scientific">[Candida] arabinofermentans NRRL YB-2248</name>
    <dbReference type="NCBI Taxonomy" id="983967"/>
    <lineage>
        <taxon>Eukaryota</taxon>
        <taxon>Fungi</taxon>
        <taxon>Dikarya</taxon>
        <taxon>Ascomycota</taxon>
        <taxon>Saccharomycotina</taxon>
        <taxon>Pichiomycetes</taxon>
        <taxon>Pichiales</taxon>
        <taxon>Pichiaceae</taxon>
        <taxon>Ogataea</taxon>
        <taxon>Ogataea/Candida clade</taxon>
    </lineage>
</organism>
<evidence type="ECO:0000256" key="7">
    <source>
        <dbReference type="ARBA" id="ARBA00037565"/>
    </source>
</evidence>
<keyword evidence="6 10" id="KW-0472">Membrane</keyword>
<sequence>MSDLGKPSGAMSGVSKSTPLSLVIALSKDISLNLDEPVSDPSRRTFVPTEEKPFNFRIEYLIKDKQSVSSELVPVTNGDTLSLEYEFTNGELEDCTIVGVGGQLISPVSGEVLYNVTATNVGPLSVAQDESINFIQKIGIDLIPESYLIVPAIYIVYADQLMVLGSRNQLITVEDPQISIFNPKLLVLEVLLGGSLGYIVYLLYQTFGASYFAPAKKESKAKATTTKTASASKTTGSKTYDSSWLPETHLKTAKKTKKTI</sequence>
<dbReference type="Proteomes" id="UP000094801">
    <property type="component" value="Unassembled WGS sequence"/>
</dbReference>
<keyword evidence="2 10" id="KW-0812">Transmembrane</keyword>
<dbReference type="EMBL" id="KV453849">
    <property type="protein sequence ID" value="ODV86842.1"/>
    <property type="molecule type" value="Genomic_DNA"/>
</dbReference>
<feature type="compositionally biased region" description="Low complexity" evidence="9">
    <location>
        <begin position="223"/>
        <end position="239"/>
    </location>
</feature>
<evidence type="ECO:0000256" key="2">
    <source>
        <dbReference type="ARBA" id="ARBA00022692"/>
    </source>
</evidence>
<evidence type="ECO:0000256" key="3">
    <source>
        <dbReference type="ARBA" id="ARBA00022729"/>
    </source>
</evidence>
<evidence type="ECO:0000256" key="1">
    <source>
        <dbReference type="ARBA" id="ARBA00004115"/>
    </source>
</evidence>
<keyword evidence="4" id="KW-0256">Endoplasmic reticulum</keyword>
<dbReference type="PANTHER" id="PTHR12924">
    <property type="entry name" value="TRANSLOCON-ASSOCIATED PROTEIN, ALPHA SUBUNIT"/>
    <property type="match status" value="1"/>
</dbReference>
<evidence type="ECO:0000256" key="8">
    <source>
        <dbReference type="ARBA" id="ARBA00038311"/>
    </source>
</evidence>
<feature type="transmembrane region" description="Helical" evidence="10">
    <location>
        <begin position="185"/>
        <end position="204"/>
    </location>
</feature>
<dbReference type="PANTHER" id="PTHR12924:SF0">
    <property type="entry name" value="TRANSLOCON-ASSOCIATED PROTEIN SUBUNIT ALPHA"/>
    <property type="match status" value="1"/>
</dbReference>
<evidence type="ECO:0000256" key="5">
    <source>
        <dbReference type="ARBA" id="ARBA00022989"/>
    </source>
</evidence>
<feature type="region of interest" description="Disordered" evidence="9">
    <location>
        <begin position="223"/>
        <end position="243"/>
    </location>
</feature>
<dbReference type="STRING" id="983967.A0A1E4T540"/>
<evidence type="ECO:0000313" key="12">
    <source>
        <dbReference type="Proteomes" id="UP000094801"/>
    </source>
</evidence>
<proteinExistence type="inferred from homology"/>
<keyword evidence="12" id="KW-1185">Reference proteome</keyword>
<keyword evidence="5 10" id="KW-1133">Transmembrane helix</keyword>
<evidence type="ECO:0000256" key="10">
    <source>
        <dbReference type="SAM" id="Phobius"/>
    </source>
</evidence>
<accession>A0A1E4T540</accession>
<evidence type="ECO:0000256" key="4">
    <source>
        <dbReference type="ARBA" id="ARBA00022824"/>
    </source>
</evidence>
<evidence type="ECO:0000256" key="9">
    <source>
        <dbReference type="SAM" id="MobiDB-lite"/>
    </source>
</evidence>
<evidence type="ECO:0008006" key="13">
    <source>
        <dbReference type="Google" id="ProtNLM"/>
    </source>
</evidence>
<comment type="similarity">
    <text evidence="8">Belongs to the IRC22 family.</text>
</comment>
<name>A0A1E4T540_9ASCO</name>
<dbReference type="InterPro" id="IPR005595">
    <property type="entry name" value="TRAP_alpha"/>
</dbReference>
<dbReference type="OrthoDB" id="1926781at2759"/>
<keyword evidence="3" id="KW-0732">Signal</keyword>
<evidence type="ECO:0000256" key="6">
    <source>
        <dbReference type="ARBA" id="ARBA00023136"/>
    </source>
</evidence>
<comment type="function">
    <text evidence="7">Is probably involved in a pathway contributing to genomic integrity.</text>
</comment>
<dbReference type="Pfam" id="PF03896">
    <property type="entry name" value="TRAP_alpha"/>
    <property type="match status" value="1"/>
</dbReference>
<dbReference type="GO" id="GO:0005789">
    <property type="term" value="C:endoplasmic reticulum membrane"/>
    <property type="evidence" value="ECO:0007669"/>
    <property type="project" value="UniProtKB-SubCell"/>
</dbReference>
<protein>
    <recommendedName>
        <fullName evidence="13">Increased recombination centers protein 22</fullName>
    </recommendedName>
</protein>